<dbReference type="GO" id="GO:0005886">
    <property type="term" value="C:plasma membrane"/>
    <property type="evidence" value="ECO:0007669"/>
    <property type="project" value="UniProtKB-SubCell"/>
</dbReference>
<dbReference type="PRINTS" id="PR00344">
    <property type="entry name" value="BCTRLSENSOR"/>
</dbReference>
<dbReference type="Pfam" id="PF02518">
    <property type="entry name" value="HATPase_c"/>
    <property type="match status" value="1"/>
</dbReference>
<dbReference type="EC" id="2.7.13.3" evidence="14"/>
<dbReference type="CDD" id="cd00075">
    <property type="entry name" value="HATPase"/>
    <property type="match status" value="1"/>
</dbReference>
<proteinExistence type="predicted"/>
<dbReference type="GO" id="GO:0000155">
    <property type="term" value="F:phosphorelay sensor kinase activity"/>
    <property type="evidence" value="ECO:0007669"/>
    <property type="project" value="InterPro"/>
</dbReference>
<comment type="catalytic activity">
    <reaction evidence="1 14">
        <text>ATP + protein L-histidine = ADP + protein N-phospho-L-histidine.</text>
        <dbReference type="EC" id="2.7.13.3"/>
    </reaction>
</comment>
<evidence type="ECO:0000259" key="16">
    <source>
        <dbReference type="PROSITE" id="PS50885"/>
    </source>
</evidence>
<keyword evidence="4 14" id="KW-0997">Cell inner membrane</keyword>
<dbReference type="CDD" id="cd06225">
    <property type="entry name" value="HAMP"/>
    <property type="match status" value="1"/>
</dbReference>
<dbReference type="Pfam" id="PF00672">
    <property type="entry name" value="HAMP"/>
    <property type="match status" value="1"/>
</dbReference>
<dbReference type="InterPro" id="IPR004358">
    <property type="entry name" value="Sig_transdc_His_kin-like_C"/>
</dbReference>
<dbReference type="Pfam" id="PF21085">
    <property type="entry name" value="CusS"/>
    <property type="match status" value="1"/>
</dbReference>
<dbReference type="InterPro" id="IPR003661">
    <property type="entry name" value="HisK_dim/P_dom"/>
</dbReference>
<dbReference type="InterPro" id="IPR050428">
    <property type="entry name" value="TCS_sensor_his_kinase"/>
</dbReference>
<evidence type="ECO:0000256" key="1">
    <source>
        <dbReference type="ARBA" id="ARBA00000085"/>
    </source>
</evidence>
<keyword evidence="10 14" id="KW-0067">ATP-binding</keyword>
<keyword evidence="8 14" id="KW-0547">Nucleotide-binding</keyword>
<comment type="caution">
    <text evidence="17">The sequence shown here is derived from an EMBL/GenBank/DDBJ whole genome shotgun (WGS) entry which is preliminary data.</text>
</comment>
<dbReference type="InterPro" id="IPR003660">
    <property type="entry name" value="HAMP_dom"/>
</dbReference>
<dbReference type="SMART" id="SM00387">
    <property type="entry name" value="HATPase_c"/>
    <property type="match status" value="1"/>
</dbReference>
<keyword evidence="7 14" id="KW-0812">Transmembrane</keyword>
<evidence type="ECO:0000256" key="6">
    <source>
        <dbReference type="ARBA" id="ARBA00022679"/>
    </source>
</evidence>
<feature type="transmembrane region" description="Helical" evidence="14">
    <location>
        <begin position="166"/>
        <end position="185"/>
    </location>
</feature>
<dbReference type="NCBIfam" id="TIGR01386">
    <property type="entry name" value="cztS_silS_copS"/>
    <property type="match status" value="1"/>
</dbReference>
<dbReference type="Pfam" id="PF00512">
    <property type="entry name" value="HisKA"/>
    <property type="match status" value="1"/>
</dbReference>
<evidence type="ECO:0000313" key="18">
    <source>
        <dbReference type="Proteomes" id="UP001152876"/>
    </source>
</evidence>
<dbReference type="InterPro" id="IPR036097">
    <property type="entry name" value="HisK_dim/P_sf"/>
</dbReference>
<dbReference type="SMART" id="SM00304">
    <property type="entry name" value="HAMP"/>
    <property type="match status" value="1"/>
</dbReference>
<dbReference type="CDD" id="cd00082">
    <property type="entry name" value="HisKA"/>
    <property type="match status" value="1"/>
</dbReference>
<keyword evidence="6 14" id="KW-0808">Transferase</keyword>
<dbReference type="SMART" id="SM00388">
    <property type="entry name" value="HisKA"/>
    <property type="match status" value="1"/>
</dbReference>
<evidence type="ECO:0000256" key="9">
    <source>
        <dbReference type="ARBA" id="ARBA00022777"/>
    </source>
</evidence>
<dbReference type="InterPro" id="IPR048590">
    <property type="entry name" value="CusS-like_sensor"/>
</dbReference>
<evidence type="ECO:0000256" key="4">
    <source>
        <dbReference type="ARBA" id="ARBA00022519"/>
    </source>
</evidence>
<dbReference type="InterPro" id="IPR006290">
    <property type="entry name" value="CztS_silS_copS"/>
</dbReference>
<dbReference type="AlphaFoldDB" id="A0A9X4NWA7"/>
<evidence type="ECO:0000256" key="11">
    <source>
        <dbReference type="ARBA" id="ARBA00022989"/>
    </source>
</evidence>
<evidence type="ECO:0000256" key="7">
    <source>
        <dbReference type="ARBA" id="ARBA00022692"/>
    </source>
</evidence>
<dbReference type="RefSeq" id="WP_068171521.1">
    <property type="nucleotide sequence ID" value="NZ_AOGK01000029.1"/>
</dbReference>
<dbReference type="OrthoDB" id="9786919at2"/>
<comment type="subcellular location">
    <subcellularLocation>
        <location evidence="2">Cell inner membrane</location>
        <topology evidence="2">Multi-pass membrane protein</topology>
    </subcellularLocation>
</comment>
<keyword evidence="3 14" id="KW-1003">Cell membrane</keyword>
<evidence type="ECO:0000256" key="13">
    <source>
        <dbReference type="ARBA" id="ARBA00023136"/>
    </source>
</evidence>
<organism evidence="17 18">
    <name type="scientific">Hydrogenophaga taeniospiralis CCUG 15921</name>
    <dbReference type="NCBI Taxonomy" id="1281780"/>
    <lineage>
        <taxon>Bacteria</taxon>
        <taxon>Pseudomonadati</taxon>
        <taxon>Pseudomonadota</taxon>
        <taxon>Betaproteobacteria</taxon>
        <taxon>Burkholderiales</taxon>
        <taxon>Comamonadaceae</taxon>
        <taxon>Hydrogenophaga</taxon>
    </lineage>
</organism>
<name>A0A9X4NWA7_9BURK</name>
<dbReference type="Gene3D" id="3.30.565.10">
    <property type="entry name" value="Histidine kinase-like ATPase, C-terminal domain"/>
    <property type="match status" value="1"/>
</dbReference>
<dbReference type="PROSITE" id="PS50885">
    <property type="entry name" value="HAMP"/>
    <property type="match status" value="1"/>
</dbReference>
<evidence type="ECO:0000256" key="5">
    <source>
        <dbReference type="ARBA" id="ARBA00022553"/>
    </source>
</evidence>
<dbReference type="PANTHER" id="PTHR45436:SF15">
    <property type="entry name" value="SENSOR HISTIDINE KINASE CUSS"/>
    <property type="match status" value="1"/>
</dbReference>
<evidence type="ECO:0000256" key="8">
    <source>
        <dbReference type="ARBA" id="ARBA00022741"/>
    </source>
</evidence>
<evidence type="ECO:0000256" key="14">
    <source>
        <dbReference type="RuleBase" id="RU364088"/>
    </source>
</evidence>
<evidence type="ECO:0000256" key="10">
    <source>
        <dbReference type="ARBA" id="ARBA00022840"/>
    </source>
</evidence>
<dbReference type="SUPFAM" id="SSF55874">
    <property type="entry name" value="ATPase domain of HSP90 chaperone/DNA topoisomerase II/histidine kinase"/>
    <property type="match status" value="1"/>
</dbReference>
<keyword evidence="5" id="KW-0597">Phosphoprotein</keyword>
<dbReference type="PROSITE" id="PS50109">
    <property type="entry name" value="HIS_KIN"/>
    <property type="match status" value="1"/>
</dbReference>
<gene>
    <name evidence="17" type="ORF">H010_22211</name>
</gene>
<dbReference type="Gene3D" id="1.10.287.130">
    <property type="match status" value="1"/>
</dbReference>
<dbReference type="InterPro" id="IPR036890">
    <property type="entry name" value="HATPase_C_sf"/>
</dbReference>
<evidence type="ECO:0000313" key="17">
    <source>
        <dbReference type="EMBL" id="MDG5977984.1"/>
    </source>
</evidence>
<feature type="domain" description="HAMP" evidence="16">
    <location>
        <begin position="186"/>
        <end position="239"/>
    </location>
</feature>
<sequence length="466" mass="50948">MLGRLPLTARLTAFYALVSATVLVGLAVLVAFATSRHFVELDRDYLQDKIGLVQKIVSESESPELLSRRLDELLGSHHGLFIELRQGDRVVHGTEGMVFPSSLAPEGATPTDWTEGDQTLRGLSARIEPPSTPSNAPGAGGAPLQLRIALDTGHHRHFMWALSQTLAVYSLGAILVSGVLGWWAARRGLAPLRVMKERAMTVTAQKLDQRMPVDAVPVEFADLAESLNTMLGRLQADFARLQEFSSDLAHELRTPINNLLTQTQVSLAQKRDADAYRDILASNAEEFQRLARMVSDMLFLAKTEHGIELPHPEAIPLAREVQALFDFYDAVADEKQIRLTLAGEAEIVGDGLMVRRAISNLLSNALRHSPEAGEVLVAIRRSDQGTVLSVSNAGTIHTEHPLRLFDRFYRVDKSRAHPDSDGTGLGLSITRAIMEAHGGRVSVDADPQHTVFSLHFPPAQSSSISP</sequence>
<keyword evidence="9 14" id="KW-0418">Kinase</keyword>
<feature type="transmembrane region" description="Helical" evidence="14">
    <location>
        <begin position="12"/>
        <end position="33"/>
    </location>
</feature>
<accession>A0A9X4NWA7</accession>
<dbReference type="PANTHER" id="PTHR45436">
    <property type="entry name" value="SENSOR HISTIDINE KINASE YKOH"/>
    <property type="match status" value="1"/>
</dbReference>
<evidence type="ECO:0000259" key="15">
    <source>
        <dbReference type="PROSITE" id="PS50109"/>
    </source>
</evidence>
<evidence type="ECO:0000256" key="3">
    <source>
        <dbReference type="ARBA" id="ARBA00022475"/>
    </source>
</evidence>
<protein>
    <recommendedName>
        <fullName evidence="14">Sensor protein</fullName>
        <ecNumber evidence="14">2.7.13.3</ecNumber>
    </recommendedName>
</protein>
<keyword evidence="18" id="KW-1185">Reference proteome</keyword>
<dbReference type="EMBL" id="AOGK01000029">
    <property type="protein sequence ID" value="MDG5977984.1"/>
    <property type="molecule type" value="Genomic_DNA"/>
</dbReference>
<dbReference type="InterPro" id="IPR005467">
    <property type="entry name" value="His_kinase_dom"/>
</dbReference>
<dbReference type="Gene3D" id="6.10.340.10">
    <property type="match status" value="1"/>
</dbReference>
<keyword evidence="12 14" id="KW-0902">Two-component regulatory system</keyword>
<dbReference type="SUPFAM" id="SSF47384">
    <property type="entry name" value="Homodimeric domain of signal transducing histidine kinase"/>
    <property type="match status" value="1"/>
</dbReference>
<keyword evidence="13 14" id="KW-0472">Membrane</keyword>
<feature type="domain" description="Histidine kinase" evidence="15">
    <location>
        <begin position="247"/>
        <end position="460"/>
    </location>
</feature>
<dbReference type="GO" id="GO:0005524">
    <property type="term" value="F:ATP binding"/>
    <property type="evidence" value="ECO:0007669"/>
    <property type="project" value="UniProtKB-KW"/>
</dbReference>
<dbReference type="Proteomes" id="UP001152876">
    <property type="component" value="Unassembled WGS sequence"/>
</dbReference>
<evidence type="ECO:0000256" key="2">
    <source>
        <dbReference type="ARBA" id="ARBA00004429"/>
    </source>
</evidence>
<evidence type="ECO:0000256" key="12">
    <source>
        <dbReference type="ARBA" id="ARBA00023012"/>
    </source>
</evidence>
<dbReference type="InterPro" id="IPR003594">
    <property type="entry name" value="HATPase_dom"/>
</dbReference>
<keyword evidence="11 14" id="KW-1133">Transmembrane helix</keyword>
<comment type="function">
    <text evidence="14">Member of a two-component regulatory system.</text>
</comment>
<reference evidence="17" key="1">
    <citation type="submission" date="2013-01" db="EMBL/GenBank/DDBJ databases">
        <title>Genome draft of Hydrogenophaga taeniospiralis 2K1.</title>
        <authorList>
            <person name="Gomila M."/>
            <person name="Lalucat J."/>
        </authorList>
    </citation>
    <scope>NUCLEOTIDE SEQUENCE</scope>
    <source>
        <strain evidence="17">CCUG 15921</strain>
    </source>
</reference>